<dbReference type="AlphaFoldDB" id="A0A3M2I454"/>
<dbReference type="InterPro" id="IPR005177">
    <property type="entry name" value="Kinase-pyrophosphorylase"/>
</dbReference>
<evidence type="ECO:0000256" key="4">
    <source>
        <dbReference type="ARBA" id="ARBA00022777"/>
    </source>
</evidence>
<dbReference type="EC" id="2.7.11.33" evidence="5"/>
<sequence>MSQSRPVFYVSDGTGITAETIGHSLLTQFTDQVFEKDRLPFVDNPAKAHEAAAEIRRAGERTGVRPIVVNTVVDSELTAILAESGALMLDVFEPFIAPLEEEFGHKRQPRVGQAHGIVDFDVYHQRINAMNYALTHDDGIRLDYSDADLILVGVSRAGKTPTCIYLALHHGVRAANYPLTEEDLESDRLPVRLRPYRHKIFGLTIDPVRLRQIRQERRPDSRYAQLDTCKREVAAADVIFRTERIPVLSTTHASIEEIASRVLETLGINREMY</sequence>
<protein>
    <recommendedName>
        <fullName evidence="5">Putative phosphoenolpyruvate synthase regulatory protein</fullName>
        <shortName evidence="5">PEP synthase regulatory protein</shortName>
        <shortName evidence="5">PSRP</shortName>
        <ecNumber evidence="5">2.7.11.33</ecNumber>
        <ecNumber evidence="5">2.7.4.28</ecNumber>
    </recommendedName>
    <alternativeName>
        <fullName evidence="5">Pyruvate, water dikinase regulatory protein</fullName>
    </alternativeName>
</protein>
<dbReference type="PANTHER" id="PTHR31756">
    <property type="entry name" value="PYRUVATE, PHOSPHATE DIKINASE REGULATORY PROTEIN 1, CHLOROPLASTIC"/>
    <property type="match status" value="1"/>
</dbReference>
<feature type="binding site" evidence="5">
    <location>
        <begin position="153"/>
        <end position="160"/>
    </location>
    <ligand>
        <name>ADP</name>
        <dbReference type="ChEBI" id="CHEBI:456216"/>
    </ligand>
</feature>
<dbReference type="OrthoDB" id="9782201at2"/>
<keyword evidence="2 5" id="KW-0808">Transferase</keyword>
<dbReference type="EC" id="2.7.4.28" evidence="5"/>
<dbReference type="InterPro" id="IPR026530">
    <property type="entry name" value="PSRP"/>
</dbReference>
<comment type="caution">
    <text evidence="6">The sequence shown here is derived from an EMBL/GenBank/DDBJ whole genome shotgun (WGS) entry which is preliminary data.</text>
</comment>
<comment type="similarity">
    <text evidence="5">Belongs to the pyruvate, phosphate/water dikinase regulatory protein family. PSRP subfamily.</text>
</comment>
<dbReference type="EMBL" id="RFLY01000001">
    <property type="protein sequence ID" value="RMH94863.1"/>
    <property type="molecule type" value="Genomic_DNA"/>
</dbReference>
<evidence type="ECO:0000256" key="3">
    <source>
        <dbReference type="ARBA" id="ARBA00022741"/>
    </source>
</evidence>
<dbReference type="NCBIfam" id="NF003742">
    <property type="entry name" value="PRK05339.1"/>
    <property type="match status" value="1"/>
</dbReference>
<proteinExistence type="inferred from homology"/>
<dbReference type="Proteomes" id="UP000275012">
    <property type="component" value="Unassembled WGS sequence"/>
</dbReference>
<keyword evidence="1 5" id="KW-0723">Serine/threonine-protein kinase</keyword>
<comment type="catalytic activity">
    <reaction evidence="5">
        <text>[pyruvate, water dikinase] + ADP = [pyruvate, water dikinase]-phosphate + AMP + H(+)</text>
        <dbReference type="Rhea" id="RHEA:46020"/>
        <dbReference type="Rhea" id="RHEA-COMP:11425"/>
        <dbReference type="Rhea" id="RHEA-COMP:11426"/>
        <dbReference type="ChEBI" id="CHEBI:15378"/>
        <dbReference type="ChEBI" id="CHEBI:43176"/>
        <dbReference type="ChEBI" id="CHEBI:68546"/>
        <dbReference type="ChEBI" id="CHEBI:456215"/>
        <dbReference type="ChEBI" id="CHEBI:456216"/>
        <dbReference type="EC" id="2.7.11.33"/>
    </reaction>
</comment>
<evidence type="ECO:0000313" key="7">
    <source>
        <dbReference type="Proteomes" id="UP000275012"/>
    </source>
</evidence>
<gene>
    <name evidence="6" type="ORF">EBB59_00790</name>
</gene>
<evidence type="ECO:0000313" key="6">
    <source>
        <dbReference type="EMBL" id="RMH94863.1"/>
    </source>
</evidence>
<dbReference type="GO" id="GO:0043531">
    <property type="term" value="F:ADP binding"/>
    <property type="evidence" value="ECO:0007669"/>
    <property type="project" value="UniProtKB-UniRule"/>
</dbReference>
<accession>A0A3M2I454</accession>
<dbReference type="PANTHER" id="PTHR31756:SF3">
    <property type="entry name" value="PYRUVATE, PHOSPHATE DIKINASE REGULATORY PROTEIN 1, CHLOROPLASTIC"/>
    <property type="match status" value="1"/>
</dbReference>
<dbReference type="HAMAP" id="MF_01062">
    <property type="entry name" value="PSRP"/>
    <property type="match status" value="1"/>
</dbReference>
<dbReference type="RefSeq" id="WP_122100249.1">
    <property type="nucleotide sequence ID" value="NZ_RFLY01000001.1"/>
</dbReference>
<name>A0A3M2I454_9GAMM</name>
<evidence type="ECO:0000256" key="2">
    <source>
        <dbReference type="ARBA" id="ARBA00022679"/>
    </source>
</evidence>
<comment type="function">
    <text evidence="5">Bifunctional serine/threonine kinase and phosphorylase involved in the regulation of the phosphoenolpyruvate synthase (PEPS) by catalyzing its phosphorylation/dephosphorylation.</text>
</comment>
<keyword evidence="3 5" id="KW-0547">Nucleotide-binding</keyword>
<organism evidence="6 7">
    <name type="scientific">Solilutibacter pythonis</name>
    <dbReference type="NCBI Taxonomy" id="2483112"/>
    <lineage>
        <taxon>Bacteria</taxon>
        <taxon>Pseudomonadati</taxon>
        <taxon>Pseudomonadota</taxon>
        <taxon>Gammaproteobacteria</taxon>
        <taxon>Lysobacterales</taxon>
        <taxon>Lysobacteraceae</taxon>
        <taxon>Solilutibacter</taxon>
    </lineage>
</organism>
<keyword evidence="7" id="KW-1185">Reference proteome</keyword>
<keyword evidence="4 5" id="KW-0418">Kinase</keyword>
<evidence type="ECO:0000256" key="1">
    <source>
        <dbReference type="ARBA" id="ARBA00022527"/>
    </source>
</evidence>
<dbReference type="GO" id="GO:0016776">
    <property type="term" value="F:phosphotransferase activity, phosphate group as acceptor"/>
    <property type="evidence" value="ECO:0007669"/>
    <property type="project" value="UniProtKB-UniRule"/>
</dbReference>
<evidence type="ECO:0000256" key="5">
    <source>
        <dbReference type="HAMAP-Rule" id="MF_01062"/>
    </source>
</evidence>
<reference evidence="6 7" key="1">
    <citation type="submission" date="2018-10" db="EMBL/GenBank/DDBJ databases">
        <title>Proposal of Lysobacter pythonis sp. nov. isolated from royal pythons (Python regius).</title>
        <authorList>
            <person name="Hans-Juergen B."/>
            <person name="Huptas C."/>
            <person name="Sandra B."/>
            <person name="Igor L."/>
            <person name="Joachim S."/>
            <person name="Siegfried S."/>
            <person name="Mareike W."/>
            <person name="Peter K."/>
        </authorList>
    </citation>
    <scope>NUCLEOTIDE SEQUENCE [LARGE SCALE GENOMIC DNA]</scope>
    <source>
        <strain evidence="6 7">4284/11</strain>
    </source>
</reference>
<dbReference type="Pfam" id="PF03618">
    <property type="entry name" value="Kinase-PPPase"/>
    <property type="match status" value="1"/>
</dbReference>
<dbReference type="GO" id="GO:0005524">
    <property type="term" value="F:ATP binding"/>
    <property type="evidence" value="ECO:0007669"/>
    <property type="project" value="InterPro"/>
</dbReference>
<comment type="catalytic activity">
    <reaction evidence="5">
        <text>[pyruvate, water dikinase]-phosphate + phosphate + H(+) = [pyruvate, water dikinase] + diphosphate</text>
        <dbReference type="Rhea" id="RHEA:48580"/>
        <dbReference type="Rhea" id="RHEA-COMP:11425"/>
        <dbReference type="Rhea" id="RHEA-COMP:11426"/>
        <dbReference type="ChEBI" id="CHEBI:15378"/>
        <dbReference type="ChEBI" id="CHEBI:33019"/>
        <dbReference type="ChEBI" id="CHEBI:43176"/>
        <dbReference type="ChEBI" id="CHEBI:43474"/>
        <dbReference type="ChEBI" id="CHEBI:68546"/>
        <dbReference type="EC" id="2.7.4.28"/>
    </reaction>
</comment>
<dbReference type="GO" id="GO:0004674">
    <property type="term" value="F:protein serine/threonine kinase activity"/>
    <property type="evidence" value="ECO:0007669"/>
    <property type="project" value="UniProtKB-UniRule"/>
</dbReference>